<proteinExistence type="predicted"/>
<organism evidence="1 2">
    <name type="scientific">Deinococcus soli</name>
    <name type="common">ex Cha et al. 2016</name>
    <dbReference type="NCBI Taxonomy" id="1309411"/>
    <lineage>
        <taxon>Bacteria</taxon>
        <taxon>Thermotogati</taxon>
        <taxon>Deinococcota</taxon>
        <taxon>Deinococci</taxon>
        <taxon>Deinococcales</taxon>
        <taxon>Deinococcaceae</taxon>
        <taxon>Deinococcus</taxon>
    </lineage>
</organism>
<protein>
    <submittedName>
        <fullName evidence="1">Uncharacterized protein</fullName>
    </submittedName>
</protein>
<comment type="caution">
    <text evidence="1">The sequence shown here is derived from an EMBL/GenBank/DDBJ whole genome shotgun (WGS) entry which is preliminary data.</text>
</comment>
<dbReference type="RefSeq" id="WP_309854012.1">
    <property type="nucleotide sequence ID" value="NZ_JAVDQJ010000004.1"/>
</dbReference>
<dbReference type="EMBL" id="JAVDQK010000005">
    <property type="protein sequence ID" value="MDR6219014.1"/>
    <property type="molecule type" value="Genomic_DNA"/>
</dbReference>
<sequence length="117" mass="12723">MRTGIFFTGLGSICTARELNLLAGNADDIQFLSLAELKLVQKAGLEHFLPGTEGSIENAVRILNTTGPLLANPEHARSAALFLLEQNRDQVDQVLRHTPAWTTRSATALDVFLASHL</sequence>
<dbReference type="AlphaFoldDB" id="A0AAE3XDN2"/>
<evidence type="ECO:0000313" key="1">
    <source>
        <dbReference type="EMBL" id="MDR6219014.1"/>
    </source>
</evidence>
<accession>A0AAE3XDN2</accession>
<reference evidence="1" key="1">
    <citation type="submission" date="2023-07" db="EMBL/GenBank/DDBJ databases">
        <title>Sorghum-associated microbial communities from plants grown in Nebraska, USA.</title>
        <authorList>
            <person name="Schachtman D."/>
        </authorList>
    </citation>
    <scope>NUCLEOTIDE SEQUENCE</scope>
    <source>
        <strain evidence="1">BE330</strain>
    </source>
</reference>
<dbReference type="Proteomes" id="UP001185331">
    <property type="component" value="Unassembled WGS sequence"/>
</dbReference>
<name>A0AAE3XDN2_9DEIO</name>
<gene>
    <name evidence="1" type="ORF">J2Y00_002611</name>
</gene>
<evidence type="ECO:0000313" key="2">
    <source>
        <dbReference type="Proteomes" id="UP001185331"/>
    </source>
</evidence>